<dbReference type="Proteomes" id="UP001260980">
    <property type="component" value="Unassembled WGS sequence"/>
</dbReference>
<protein>
    <submittedName>
        <fullName evidence="1">Uncharacterized protein</fullName>
    </submittedName>
</protein>
<proteinExistence type="predicted"/>
<organism evidence="1 2">
    <name type="scientific">Paenibacillus violae</name>
    <dbReference type="NCBI Taxonomy" id="3077234"/>
    <lineage>
        <taxon>Bacteria</taxon>
        <taxon>Bacillati</taxon>
        <taxon>Bacillota</taxon>
        <taxon>Bacilli</taxon>
        <taxon>Bacillales</taxon>
        <taxon>Paenibacillaceae</taxon>
        <taxon>Paenibacillus</taxon>
    </lineage>
</organism>
<dbReference type="Gene3D" id="3.40.50.150">
    <property type="entry name" value="Vaccinia Virus protein VP39"/>
    <property type="match status" value="1"/>
</dbReference>
<sequence length="370" mass="42978">MGTSNWQNVSYCIDLIKRIKPESILDVGVGFGRWGISSREFLDVWDGRIERAAWKTKIEGIEAFSKNIDEYHKYFYTKIWEIDASDFFRKCKDTYNLIIFGDVLEHFYKDEGNKLLDIALDLSDYVMINIPLGDNWEQGDLYGNIYEEHKSEWCVSDFDKYPIIRKRLFRDYLGREFATLLLSRNNIISNQLLKLTEFDNELNLIQQELNEMSNYFDYLKGKRTESEQELTITLKKGEEMILNAPSNEKVLIKVRTGNNTNKNSNGSEVWVYHIASNEIPAIHLKKVIRDEKWIIRADQSSPTGQCLIASEFGAELQFEIVGDTLVLKCLSHPWSGKIEIVKNEVVVLTVDLFSTNQKIIDIIINLKDVD</sequence>
<accession>A0ABU3RI40</accession>
<dbReference type="InterPro" id="IPR029063">
    <property type="entry name" value="SAM-dependent_MTases_sf"/>
</dbReference>
<evidence type="ECO:0000313" key="1">
    <source>
        <dbReference type="EMBL" id="MDU0203694.1"/>
    </source>
</evidence>
<dbReference type="SUPFAM" id="SSF53335">
    <property type="entry name" value="S-adenosyl-L-methionine-dependent methyltransferases"/>
    <property type="match status" value="1"/>
</dbReference>
<keyword evidence="2" id="KW-1185">Reference proteome</keyword>
<name>A0ABU3RI40_9BACL</name>
<dbReference type="RefSeq" id="WP_315953786.1">
    <property type="nucleotide sequence ID" value="NZ_JAWCUD010000008.1"/>
</dbReference>
<gene>
    <name evidence="1" type="ORF">RQP52_21660</name>
</gene>
<comment type="caution">
    <text evidence="1">The sequence shown here is derived from an EMBL/GenBank/DDBJ whole genome shotgun (WGS) entry which is preliminary data.</text>
</comment>
<reference evidence="1 2" key="1">
    <citation type="submission" date="2023-10" db="EMBL/GenBank/DDBJ databases">
        <title>Paenibacillus strain PFR10 Genome sequencing and assembly.</title>
        <authorList>
            <person name="Kim I."/>
        </authorList>
    </citation>
    <scope>NUCLEOTIDE SEQUENCE [LARGE SCALE GENOMIC DNA]</scope>
    <source>
        <strain evidence="1 2">PFR10</strain>
    </source>
</reference>
<evidence type="ECO:0000313" key="2">
    <source>
        <dbReference type="Proteomes" id="UP001260980"/>
    </source>
</evidence>
<dbReference type="EMBL" id="JAWCUD010000008">
    <property type="protein sequence ID" value="MDU0203694.1"/>
    <property type="molecule type" value="Genomic_DNA"/>
</dbReference>